<name>G3W715_SARHA</name>
<keyword evidence="2" id="KW-0443">Lipid metabolism</keyword>
<dbReference type="FunCoup" id="G3W715">
    <property type="interactions" value="744"/>
</dbReference>
<dbReference type="PANTHER" id="PTHR10824">
    <property type="entry name" value="ACYL-COENZYME A THIOESTERASE-RELATED"/>
    <property type="match status" value="1"/>
</dbReference>
<dbReference type="InterPro" id="IPR014940">
    <property type="entry name" value="BAAT_C"/>
</dbReference>
<dbReference type="InterPro" id="IPR029058">
    <property type="entry name" value="AB_hydrolase_fold"/>
</dbReference>
<dbReference type="Gene3D" id="2.60.40.2240">
    <property type="entry name" value="Acyl-CoA thioester hydrolase/BAAT N-terminal domain"/>
    <property type="match status" value="1"/>
</dbReference>
<reference evidence="6 7" key="1">
    <citation type="journal article" date="2011" name="Proc. Natl. Acad. Sci. U.S.A.">
        <title>Genetic diversity and population structure of the endangered marsupial Sarcophilus harrisii (Tasmanian devil).</title>
        <authorList>
            <person name="Miller W."/>
            <person name="Hayes V.M."/>
            <person name="Ratan A."/>
            <person name="Petersen D.C."/>
            <person name="Wittekindt N.E."/>
            <person name="Miller J."/>
            <person name="Walenz B."/>
            <person name="Knight J."/>
            <person name="Qi J."/>
            <person name="Zhao F."/>
            <person name="Wang Q."/>
            <person name="Bedoya-Reina O.C."/>
            <person name="Katiyar N."/>
            <person name="Tomsho L.P."/>
            <person name="Kasson L.M."/>
            <person name="Hardie R.A."/>
            <person name="Woodbridge P."/>
            <person name="Tindall E.A."/>
            <person name="Bertelsen M.F."/>
            <person name="Dixon D."/>
            <person name="Pyecroft S."/>
            <person name="Helgen K.M."/>
            <person name="Lesk A.M."/>
            <person name="Pringle T.H."/>
            <person name="Patterson N."/>
            <person name="Zhang Y."/>
            <person name="Kreiss A."/>
            <person name="Woods G.M."/>
            <person name="Jones M.E."/>
            <person name="Schuster S.C."/>
        </authorList>
    </citation>
    <scope>NUCLEOTIDE SEQUENCE [LARGE SCALE GENOMIC DNA]</scope>
</reference>
<dbReference type="GeneTree" id="ENSGT01010000222336"/>
<dbReference type="HOGENOM" id="CLU_029849_4_0_1"/>
<evidence type="ECO:0000259" key="5">
    <source>
        <dbReference type="Pfam" id="PF08840"/>
    </source>
</evidence>
<evidence type="ECO:0000313" key="6">
    <source>
        <dbReference type="Ensembl" id="ENSSHAP00000011220.2"/>
    </source>
</evidence>
<reference evidence="6" key="3">
    <citation type="submission" date="2025-09" db="UniProtKB">
        <authorList>
            <consortium name="Ensembl"/>
        </authorList>
    </citation>
    <scope>IDENTIFICATION</scope>
</reference>
<reference evidence="6" key="2">
    <citation type="submission" date="2025-08" db="UniProtKB">
        <authorList>
            <consortium name="Ensembl"/>
        </authorList>
    </citation>
    <scope>IDENTIFICATION</scope>
</reference>
<feature type="active site" description="Charge relay system" evidence="3">
    <location>
        <position position="291"/>
    </location>
</feature>
<keyword evidence="2" id="KW-0276">Fatty acid metabolism</keyword>
<dbReference type="FunFam" id="3.40.50.1820:FF:000024">
    <property type="entry name" value="acyl-coenzyme A thioesterase 4"/>
    <property type="match status" value="1"/>
</dbReference>
<dbReference type="KEGG" id="shr:100913369"/>
<dbReference type="Pfam" id="PF08840">
    <property type="entry name" value="BAAT_C"/>
    <property type="match status" value="1"/>
</dbReference>
<dbReference type="RefSeq" id="XP_003756310.3">
    <property type="nucleotide sequence ID" value="XM_003756262.4"/>
</dbReference>
<evidence type="ECO:0000256" key="2">
    <source>
        <dbReference type="ARBA" id="ARBA00022832"/>
    </source>
</evidence>
<dbReference type="InterPro" id="IPR016662">
    <property type="entry name" value="Acyl-CoA_thioEstase_long-chain"/>
</dbReference>
<feature type="active site" description="Charge relay system" evidence="3">
    <location>
        <position position="385"/>
    </location>
</feature>
<dbReference type="PIRSF" id="PIRSF016521">
    <property type="entry name" value="Acyl-CoA_hydro"/>
    <property type="match status" value="1"/>
</dbReference>
<dbReference type="FunFam" id="2.60.40.2240:FF:000001">
    <property type="entry name" value="acyl-coenzyme A thioesterase 4"/>
    <property type="match status" value="1"/>
</dbReference>
<dbReference type="Proteomes" id="UP000007648">
    <property type="component" value="Unassembled WGS sequence"/>
</dbReference>
<dbReference type="OrthoDB" id="6347013at2759"/>
<dbReference type="Pfam" id="PF04775">
    <property type="entry name" value="Bile_Hydr_Trans"/>
    <property type="match status" value="1"/>
</dbReference>
<dbReference type="InParanoid" id="G3W715"/>
<dbReference type="GeneID" id="100913369"/>
<evidence type="ECO:0000256" key="1">
    <source>
        <dbReference type="ARBA" id="ARBA00006538"/>
    </source>
</evidence>
<accession>G3W715</accession>
<evidence type="ECO:0000259" key="4">
    <source>
        <dbReference type="Pfam" id="PF04775"/>
    </source>
</evidence>
<dbReference type="PANTHER" id="PTHR10824:SF17">
    <property type="entry name" value="ACYL-COENZYME A THIOESTERASE 6"/>
    <property type="match status" value="1"/>
</dbReference>
<dbReference type="eggNOG" id="ENOG502QQ8Z">
    <property type="taxonomic scope" value="Eukaryota"/>
</dbReference>
<sequence>MSFLRSPRLGKRLAELAQFPGTPTSCHRVPRDRPRLLSRKAPPTFSASFLLSSLRAASSMAVTVTLSPGPRCLWDEPVEIAVHGLGPAQPVTLRAGLRDEKGELFQASARYRADAGGQLHLARAPALGGSYSGVEPMGLFWSLQPEKPYWRLVKRDVQTPFCVDLEVYEGHDPQPTKLLARAVHERGFLGPGVRRIPVREGSVRATLFLPPGSGPFPGIIDISGTGGGLFEYRASLLAGHGFAVMALAYYGFEDLPKNMKEFHLEYFEEAVQYLKNHSQVKGPGVGLLGFSKGGDLCISMASHLKDITATATINGSVANVGAALHYKGMTMPPLGSNLKRIKMTDQGFVDIIDVLNNPLEEPNRKSLIPVERAESCFLFLVGLDDHNWKSEFFANEAAKLLQAHGKKKPKIICYPATGHYIEPPYFPVCLVSFHNLVGKLVVWGGEVKAHSMAQVDAWKQIQAFFHKHLENDQITNSPRL</sequence>
<dbReference type="SUPFAM" id="SSF53474">
    <property type="entry name" value="alpha/beta-Hydrolases"/>
    <property type="match status" value="1"/>
</dbReference>
<dbReference type="InterPro" id="IPR006862">
    <property type="entry name" value="Thio_Ohase/aa_AcTrfase"/>
</dbReference>
<dbReference type="Ensembl" id="ENSSHAT00000011314.2">
    <property type="protein sequence ID" value="ENSSHAP00000011220.2"/>
    <property type="gene ID" value="ENSSHAG00000009654.2"/>
</dbReference>
<dbReference type="STRING" id="9305.ENSSHAP00000011220"/>
<dbReference type="GO" id="GO:0006631">
    <property type="term" value="P:fatty acid metabolic process"/>
    <property type="evidence" value="ECO:0007669"/>
    <property type="project" value="UniProtKB-KW"/>
</dbReference>
<dbReference type="Gene3D" id="3.40.50.1820">
    <property type="entry name" value="alpha/beta hydrolase"/>
    <property type="match status" value="1"/>
</dbReference>
<dbReference type="InterPro" id="IPR042490">
    <property type="entry name" value="Thio_Ohase/BAAT_N"/>
</dbReference>
<dbReference type="AlphaFoldDB" id="G3W715"/>
<gene>
    <name evidence="6" type="primary">LOC100913369</name>
</gene>
<evidence type="ECO:0000256" key="3">
    <source>
        <dbReference type="PIRSR" id="PIRSR016521-1"/>
    </source>
</evidence>
<feature type="active site" description="Charge relay system" evidence="3">
    <location>
        <position position="419"/>
    </location>
</feature>
<protein>
    <submittedName>
        <fullName evidence="6">Uncharacterized protein</fullName>
    </submittedName>
</protein>
<organism evidence="6 7">
    <name type="scientific">Sarcophilus harrisii</name>
    <name type="common">Tasmanian devil</name>
    <name type="synonym">Sarcophilus laniarius</name>
    <dbReference type="NCBI Taxonomy" id="9305"/>
    <lineage>
        <taxon>Eukaryota</taxon>
        <taxon>Metazoa</taxon>
        <taxon>Chordata</taxon>
        <taxon>Craniata</taxon>
        <taxon>Vertebrata</taxon>
        <taxon>Euteleostomi</taxon>
        <taxon>Mammalia</taxon>
        <taxon>Metatheria</taxon>
        <taxon>Dasyuromorphia</taxon>
        <taxon>Dasyuridae</taxon>
        <taxon>Sarcophilus</taxon>
    </lineage>
</organism>
<dbReference type="GO" id="GO:0006637">
    <property type="term" value="P:acyl-CoA metabolic process"/>
    <property type="evidence" value="ECO:0007669"/>
    <property type="project" value="InterPro"/>
</dbReference>
<feature type="domain" description="Acyl-CoA thioester hydrolase/bile acid-CoA amino acid N-acetyltransferase" evidence="4">
    <location>
        <begin position="75"/>
        <end position="200"/>
    </location>
</feature>
<feature type="domain" description="BAAT/Acyl-CoA thioester hydrolase C-terminal" evidence="5">
    <location>
        <begin position="263"/>
        <end position="470"/>
    </location>
</feature>
<dbReference type="GO" id="GO:0047617">
    <property type="term" value="F:fatty acyl-CoA hydrolase activity"/>
    <property type="evidence" value="ECO:0007669"/>
    <property type="project" value="TreeGrafter"/>
</dbReference>
<keyword evidence="7" id="KW-1185">Reference proteome</keyword>
<comment type="similarity">
    <text evidence="1">Belongs to the C/M/P thioester hydrolase family.</text>
</comment>
<proteinExistence type="inferred from homology"/>
<evidence type="ECO:0000313" key="7">
    <source>
        <dbReference type="Proteomes" id="UP000007648"/>
    </source>
</evidence>